<feature type="domain" description="Acyltransferase 3" evidence="2">
    <location>
        <begin position="22"/>
        <end position="360"/>
    </location>
</feature>
<feature type="transmembrane region" description="Helical" evidence="1">
    <location>
        <begin position="181"/>
        <end position="201"/>
    </location>
</feature>
<dbReference type="PANTHER" id="PTHR23028:SF53">
    <property type="entry name" value="ACYL_TRANSF_3 DOMAIN-CONTAINING PROTEIN"/>
    <property type="match status" value="1"/>
</dbReference>
<dbReference type="Pfam" id="PF01757">
    <property type="entry name" value="Acyl_transf_3"/>
    <property type="match status" value="1"/>
</dbReference>
<dbReference type="EMBL" id="QGSV01000074">
    <property type="protein sequence ID" value="PWU52130.1"/>
    <property type="molecule type" value="Genomic_DNA"/>
</dbReference>
<evidence type="ECO:0000313" key="4">
    <source>
        <dbReference type="Proteomes" id="UP000245683"/>
    </source>
</evidence>
<feature type="transmembrane region" description="Helical" evidence="1">
    <location>
        <begin position="339"/>
        <end position="363"/>
    </location>
</feature>
<keyword evidence="3" id="KW-0808">Transferase</keyword>
<feature type="transmembrane region" description="Helical" evidence="1">
    <location>
        <begin position="221"/>
        <end position="242"/>
    </location>
</feature>
<gene>
    <name evidence="3" type="ORF">DLJ46_03665</name>
</gene>
<evidence type="ECO:0000256" key="1">
    <source>
        <dbReference type="SAM" id="Phobius"/>
    </source>
</evidence>
<comment type="caution">
    <text evidence="3">The sequence shown here is derived from an EMBL/GenBank/DDBJ whole genome shotgun (WGS) entry which is preliminary data.</text>
</comment>
<dbReference type="GO" id="GO:0009103">
    <property type="term" value="P:lipopolysaccharide biosynthetic process"/>
    <property type="evidence" value="ECO:0007669"/>
    <property type="project" value="TreeGrafter"/>
</dbReference>
<sequence>MTGTLSPPGKLTQSPVSTRLPSLTGLRWTAALAVFVYHNSQNIPGVTLYRDADFNNGFQTVALPAGGLGVSIFYVLSGFVLTWSARPNDTMRAFWRRRFVKIYPNYLITWLMAMGMFALAVTPAWVALLNLAMLQPWVPRISVFFSVDMPSWSVGVEAFFYVMFPVLYLAFRRIDPDRLKYWIAGVIAGIVAIPALLYLALPSTPAVQIYPASETQLFLAYVFPPSRLLDFALGILVARAVTTGRWRDIGTLRAGLLLAASYVVSLFVPYLYGLRAVSIVPIALLIAAAATSDIRGRSTLLRHPLMVWLGNISYAFYLVQFMTYLAVRFSFGTRVFSTPAAIAIQLLGLVVTIAVAAGLYYLVERPLVRRWSNSRRKRRAEDSRAVALH</sequence>
<feature type="transmembrane region" description="Helical" evidence="1">
    <location>
        <begin position="61"/>
        <end position="85"/>
    </location>
</feature>
<keyword evidence="1" id="KW-1133">Transmembrane helix</keyword>
<protein>
    <submittedName>
        <fullName evidence="3">Acyltransferase</fullName>
    </submittedName>
</protein>
<accession>A0A317KEY7</accession>
<evidence type="ECO:0000313" key="3">
    <source>
        <dbReference type="EMBL" id="PWU52130.1"/>
    </source>
</evidence>
<keyword evidence="1" id="KW-0812">Transmembrane</keyword>
<name>A0A317KEY7_9ACTN</name>
<dbReference type="Proteomes" id="UP000245683">
    <property type="component" value="Unassembled WGS sequence"/>
</dbReference>
<feature type="transmembrane region" description="Helical" evidence="1">
    <location>
        <begin position="306"/>
        <end position="327"/>
    </location>
</feature>
<keyword evidence="4" id="KW-1185">Reference proteome</keyword>
<dbReference type="InterPro" id="IPR002656">
    <property type="entry name" value="Acyl_transf_3_dom"/>
</dbReference>
<evidence type="ECO:0000259" key="2">
    <source>
        <dbReference type="Pfam" id="PF01757"/>
    </source>
</evidence>
<dbReference type="PANTHER" id="PTHR23028">
    <property type="entry name" value="ACETYLTRANSFERASE"/>
    <property type="match status" value="1"/>
</dbReference>
<dbReference type="RefSeq" id="WP_109943240.1">
    <property type="nucleotide sequence ID" value="NZ_QGSV01000074.1"/>
</dbReference>
<keyword evidence="3" id="KW-0012">Acyltransferase</keyword>
<dbReference type="AlphaFoldDB" id="A0A317KEY7"/>
<dbReference type="InterPro" id="IPR050879">
    <property type="entry name" value="Acyltransferase_3"/>
</dbReference>
<feature type="transmembrane region" description="Helical" evidence="1">
    <location>
        <begin position="278"/>
        <end position="294"/>
    </location>
</feature>
<reference evidence="4" key="1">
    <citation type="submission" date="2018-05" db="EMBL/GenBank/DDBJ databases">
        <title>Micromonospora globispora sp. nov. and Micromonospora rugosa sp. nov., isolated from marine sediment.</title>
        <authorList>
            <person name="Carro L."/>
            <person name="Aysel V."/>
            <person name="Cetin D."/>
            <person name="Igual J.M."/>
            <person name="Klenk H.-P."/>
            <person name="Trujillo M.E."/>
            <person name="Sahin N."/>
        </authorList>
    </citation>
    <scope>NUCLEOTIDE SEQUENCE [LARGE SCALE GENOMIC DNA]</scope>
    <source>
        <strain evidence="4">S2904</strain>
    </source>
</reference>
<keyword evidence="1" id="KW-0472">Membrane</keyword>
<proteinExistence type="predicted"/>
<feature type="transmembrane region" description="Helical" evidence="1">
    <location>
        <begin position="254"/>
        <end position="272"/>
    </location>
</feature>
<feature type="transmembrane region" description="Helical" evidence="1">
    <location>
        <begin position="106"/>
        <end position="129"/>
    </location>
</feature>
<organism evidence="3 4">
    <name type="scientific">Micromonospora globispora</name>
    <dbReference type="NCBI Taxonomy" id="1450148"/>
    <lineage>
        <taxon>Bacteria</taxon>
        <taxon>Bacillati</taxon>
        <taxon>Actinomycetota</taxon>
        <taxon>Actinomycetes</taxon>
        <taxon>Micromonosporales</taxon>
        <taxon>Micromonosporaceae</taxon>
        <taxon>Micromonospora</taxon>
    </lineage>
</organism>
<dbReference type="GO" id="GO:0016020">
    <property type="term" value="C:membrane"/>
    <property type="evidence" value="ECO:0007669"/>
    <property type="project" value="TreeGrafter"/>
</dbReference>
<feature type="transmembrane region" description="Helical" evidence="1">
    <location>
        <begin position="149"/>
        <end position="169"/>
    </location>
</feature>
<dbReference type="GO" id="GO:0016747">
    <property type="term" value="F:acyltransferase activity, transferring groups other than amino-acyl groups"/>
    <property type="evidence" value="ECO:0007669"/>
    <property type="project" value="InterPro"/>
</dbReference>
<dbReference type="OrthoDB" id="9796461at2"/>